<dbReference type="EMBL" id="CAJNOG010000012">
    <property type="protein sequence ID" value="CAF0749757.1"/>
    <property type="molecule type" value="Genomic_DNA"/>
</dbReference>
<evidence type="ECO:0000313" key="3">
    <source>
        <dbReference type="Proteomes" id="UP000663845"/>
    </source>
</evidence>
<protein>
    <submittedName>
        <fullName evidence="2">Uncharacterized protein</fullName>
    </submittedName>
</protein>
<feature type="compositionally biased region" description="Basic and acidic residues" evidence="1">
    <location>
        <begin position="1"/>
        <end position="29"/>
    </location>
</feature>
<evidence type="ECO:0000313" key="2">
    <source>
        <dbReference type="EMBL" id="CAF0749757.1"/>
    </source>
</evidence>
<feature type="compositionally biased region" description="Basic and acidic residues" evidence="1">
    <location>
        <begin position="42"/>
        <end position="52"/>
    </location>
</feature>
<proteinExistence type="predicted"/>
<reference evidence="2" key="1">
    <citation type="submission" date="2021-02" db="EMBL/GenBank/DDBJ databases">
        <authorList>
            <person name="Nowell W R."/>
        </authorList>
    </citation>
    <scope>NUCLEOTIDE SEQUENCE</scope>
</reference>
<feature type="region of interest" description="Disordered" evidence="1">
    <location>
        <begin position="1"/>
        <end position="53"/>
    </location>
</feature>
<name>A0A813PDY7_9BILA</name>
<accession>A0A813PDY7</accession>
<comment type="caution">
    <text evidence="2">The sequence shown here is derived from an EMBL/GenBank/DDBJ whole genome shotgun (WGS) entry which is preliminary data.</text>
</comment>
<evidence type="ECO:0000256" key="1">
    <source>
        <dbReference type="SAM" id="MobiDB-lite"/>
    </source>
</evidence>
<organism evidence="2 3">
    <name type="scientific">Adineta steineri</name>
    <dbReference type="NCBI Taxonomy" id="433720"/>
    <lineage>
        <taxon>Eukaryota</taxon>
        <taxon>Metazoa</taxon>
        <taxon>Spiralia</taxon>
        <taxon>Gnathifera</taxon>
        <taxon>Rotifera</taxon>
        <taxon>Eurotatoria</taxon>
        <taxon>Bdelloidea</taxon>
        <taxon>Adinetida</taxon>
        <taxon>Adinetidae</taxon>
        <taxon>Adineta</taxon>
    </lineage>
</organism>
<dbReference type="Proteomes" id="UP000663845">
    <property type="component" value="Unassembled WGS sequence"/>
</dbReference>
<dbReference type="AlphaFoldDB" id="A0A813PDY7"/>
<feature type="compositionally biased region" description="Polar residues" evidence="1">
    <location>
        <begin position="30"/>
        <end position="40"/>
    </location>
</feature>
<sequence>MIEMNRDETRRIGKQTSREIEDETTRKASSEGSDGQQSEIVGSHDRSQEPSKKLLTITNSLLVNGVNKKIDFNEPLEDTKRKIGRDQVVENLKTS</sequence>
<gene>
    <name evidence="2" type="ORF">JYZ213_LOCUS2408</name>
</gene>